<evidence type="ECO:0000313" key="7">
    <source>
        <dbReference type="EMBL" id="KAJ0212116.1"/>
    </source>
</evidence>
<evidence type="ECO:0000256" key="5">
    <source>
        <dbReference type="ARBA" id="ARBA00023242"/>
    </source>
</evidence>
<dbReference type="PANTHER" id="PTHR31221:SF17">
    <property type="entry name" value="WRKY TRANSCRIPTION FACTOR 13-RELATED"/>
    <property type="match status" value="1"/>
</dbReference>
<evidence type="ECO:0000256" key="3">
    <source>
        <dbReference type="ARBA" id="ARBA00023125"/>
    </source>
</evidence>
<dbReference type="EMBL" id="NBSK02000004">
    <property type="protein sequence ID" value="KAJ0212116.1"/>
    <property type="molecule type" value="Genomic_DNA"/>
</dbReference>
<dbReference type="GO" id="GO:1901141">
    <property type="term" value="P:regulation of lignin biosynthetic process"/>
    <property type="evidence" value="ECO:0007669"/>
    <property type="project" value="EnsemblPlants"/>
</dbReference>
<dbReference type="InterPro" id="IPR044810">
    <property type="entry name" value="WRKY_plant"/>
</dbReference>
<comment type="caution">
    <text evidence="7">The sequence shown here is derived from an EMBL/GenBank/DDBJ whole genome shotgun (WGS) entry which is preliminary data.</text>
</comment>
<feature type="domain" description="WRKY" evidence="6">
    <location>
        <begin position="116"/>
        <end position="181"/>
    </location>
</feature>
<reference evidence="7 8" key="1">
    <citation type="journal article" date="2017" name="Nat. Commun.">
        <title>Genome assembly with in vitro proximity ligation data and whole-genome triplication in lettuce.</title>
        <authorList>
            <person name="Reyes-Chin-Wo S."/>
            <person name="Wang Z."/>
            <person name="Yang X."/>
            <person name="Kozik A."/>
            <person name="Arikit S."/>
            <person name="Song C."/>
            <person name="Xia L."/>
            <person name="Froenicke L."/>
            <person name="Lavelle D.O."/>
            <person name="Truco M.J."/>
            <person name="Xia R."/>
            <person name="Zhu S."/>
            <person name="Xu C."/>
            <person name="Xu H."/>
            <person name="Xu X."/>
            <person name="Cox K."/>
            <person name="Korf I."/>
            <person name="Meyers B.C."/>
            <person name="Michelmore R.W."/>
        </authorList>
    </citation>
    <scope>NUCLEOTIDE SEQUENCE [LARGE SCALE GENOMIC DNA]</scope>
    <source>
        <strain evidence="8">cv. Salinas</strain>
        <tissue evidence="7">Seedlings</tissue>
    </source>
</reference>
<evidence type="ECO:0000259" key="6">
    <source>
        <dbReference type="PROSITE" id="PS50811"/>
    </source>
</evidence>
<name>A0A9R1VT40_LACSA</name>
<dbReference type="Pfam" id="PF03106">
    <property type="entry name" value="WRKY"/>
    <property type="match status" value="1"/>
</dbReference>
<keyword evidence="3" id="KW-0238">DNA-binding</keyword>
<accession>A0A9R1VT40</accession>
<proteinExistence type="predicted"/>
<keyword evidence="2" id="KW-0805">Transcription regulation</keyword>
<dbReference type="GO" id="GO:0006355">
    <property type="term" value="P:regulation of DNA-templated transcription"/>
    <property type="evidence" value="ECO:0000318"/>
    <property type="project" value="GO_Central"/>
</dbReference>
<gene>
    <name evidence="7" type="ORF">LSAT_V11C400210660</name>
</gene>
<dbReference type="SMART" id="SM00774">
    <property type="entry name" value="WRKY"/>
    <property type="match status" value="1"/>
</dbReference>
<dbReference type="OrthoDB" id="1842836at2759"/>
<dbReference type="PROSITE" id="PS50811">
    <property type="entry name" value="WRKY"/>
    <property type="match status" value="1"/>
</dbReference>
<dbReference type="GO" id="GO:0005634">
    <property type="term" value="C:nucleus"/>
    <property type="evidence" value="ECO:0000318"/>
    <property type="project" value="GO_Central"/>
</dbReference>
<evidence type="ECO:0000256" key="2">
    <source>
        <dbReference type="ARBA" id="ARBA00023015"/>
    </source>
</evidence>
<dbReference type="InterPro" id="IPR003657">
    <property type="entry name" value="WRKY_dom"/>
</dbReference>
<dbReference type="GO" id="GO:0003700">
    <property type="term" value="F:DNA-binding transcription factor activity"/>
    <property type="evidence" value="ECO:0000318"/>
    <property type="project" value="GO_Central"/>
</dbReference>
<dbReference type="GO" id="GO:0000976">
    <property type="term" value="F:transcription cis-regulatory region binding"/>
    <property type="evidence" value="ECO:0000318"/>
    <property type="project" value="GO_Central"/>
</dbReference>
<dbReference type="GO" id="GO:1990170">
    <property type="term" value="P:stress response to cadmium ion"/>
    <property type="evidence" value="ECO:0007669"/>
    <property type="project" value="EnsemblPlants"/>
</dbReference>
<organism evidence="7 8">
    <name type="scientific">Lactuca sativa</name>
    <name type="common">Garden lettuce</name>
    <dbReference type="NCBI Taxonomy" id="4236"/>
    <lineage>
        <taxon>Eukaryota</taxon>
        <taxon>Viridiplantae</taxon>
        <taxon>Streptophyta</taxon>
        <taxon>Embryophyta</taxon>
        <taxon>Tracheophyta</taxon>
        <taxon>Spermatophyta</taxon>
        <taxon>Magnoliopsida</taxon>
        <taxon>eudicotyledons</taxon>
        <taxon>Gunneridae</taxon>
        <taxon>Pentapetalae</taxon>
        <taxon>asterids</taxon>
        <taxon>campanulids</taxon>
        <taxon>Asterales</taxon>
        <taxon>Asteraceae</taxon>
        <taxon>Cichorioideae</taxon>
        <taxon>Cichorieae</taxon>
        <taxon>Lactucinae</taxon>
        <taxon>Lactuca</taxon>
    </lineage>
</organism>
<evidence type="ECO:0000256" key="4">
    <source>
        <dbReference type="ARBA" id="ARBA00023163"/>
    </source>
</evidence>
<evidence type="ECO:0000313" key="8">
    <source>
        <dbReference type="Proteomes" id="UP000235145"/>
    </source>
</evidence>
<sequence length="199" mass="23247">MLNQGFLEDQQISFFPFPANMISLPNQNLKTLSPSYHLPQHSKPEQHLTSHFGLPLQSSNANYWAWGEVGEIISNKILGMGRDDHHHHLGVSGMKMKKMKSRRKVREPRFCFKTMSDVDVLDDGYKWRKYGQKVVKNTQHPRSYYRCTQDNCRVKKRVERLAEDPRMVITTYEGRHAHSPSQNEEDSEANTAKLCNFWL</sequence>
<dbReference type="Proteomes" id="UP000235145">
    <property type="component" value="Unassembled WGS sequence"/>
</dbReference>
<evidence type="ECO:0000256" key="1">
    <source>
        <dbReference type="ARBA" id="ARBA00004123"/>
    </source>
</evidence>
<keyword evidence="4" id="KW-0804">Transcription</keyword>
<dbReference type="GO" id="GO:0000978">
    <property type="term" value="F:RNA polymerase II cis-regulatory region sequence-specific DNA binding"/>
    <property type="evidence" value="ECO:0007669"/>
    <property type="project" value="EnsemblPlants"/>
</dbReference>
<dbReference type="Gene3D" id="2.20.25.80">
    <property type="entry name" value="WRKY domain"/>
    <property type="match status" value="1"/>
</dbReference>
<keyword evidence="8" id="KW-1185">Reference proteome</keyword>
<protein>
    <recommendedName>
        <fullName evidence="6">WRKY domain-containing protein</fullName>
    </recommendedName>
</protein>
<dbReference type="Gramene" id="rna-gnl|WGS:NBSK|LSAT_4X138020_mrna">
    <property type="protein sequence ID" value="cds-PLY73184.1"/>
    <property type="gene ID" value="gene-LSAT_4X138020"/>
</dbReference>
<comment type="subcellular location">
    <subcellularLocation>
        <location evidence="1">Nucleus</location>
    </subcellularLocation>
</comment>
<dbReference type="SUPFAM" id="SSF118290">
    <property type="entry name" value="WRKY DNA-binding domain"/>
    <property type="match status" value="1"/>
</dbReference>
<dbReference type="GO" id="GO:0045893">
    <property type="term" value="P:positive regulation of DNA-templated transcription"/>
    <property type="evidence" value="ECO:0007669"/>
    <property type="project" value="EnsemblPlants"/>
</dbReference>
<dbReference type="InterPro" id="IPR036576">
    <property type="entry name" value="WRKY_dom_sf"/>
</dbReference>
<keyword evidence="5" id="KW-0539">Nucleus</keyword>
<dbReference type="GO" id="GO:1904369">
    <property type="term" value="P:positive regulation of sclerenchyma cell differentiation"/>
    <property type="evidence" value="ECO:0007669"/>
    <property type="project" value="EnsemblPlants"/>
</dbReference>
<dbReference type="PANTHER" id="PTHR31221">
    <property type="entry name" value="WRKY TRANSCRIPTION FACTOR PROTEIN 1-RELATED"/>
    <property type="match status" value="1"/>
</dbReference>
<dbReference type="FunFam" id="2.20.25.80:FF:000003">
    <property type="entry name" value="WRKY transcription factor 57"/>
    <property type="match status" value="1"/>
</dbReference>
<dbReference type="AlphaFoldDB" id="A0A9R1VT40"/>